<keyword evidence="1" id="KW-1133">Transmembrane helix</keyword>
<evidence type="ECO:0000313" key="2">
    <source>
        <dbReference type="EMBL" id="NIR73956.1"/>
    </source>
</evidence>
<dbReference type="EMBL" id="JAACAK010000017">
    <property type="protein sequence ID" value="NIR73956.1"/>
    <property type="molecule type" value="Genomic_DNA"/>
</dbReference>
<reference evidence="2 3" key="1">
    <citation type="submission" date="2020-01" db="EMBL/GenBank/DDBJ databases">
        <title>Genomes assembled from Gulf of Kutch pelagic sediment metagenomes.</title>
        <authorList>
            <person name="Chandrashekar M."/>
            <person name="Mahajan M.S."/>
            <person name="Dave K.J."/>
            <person name="Vatsa P."/>
            <person name="Nathani N.M."/>
        </authorList>
    </citation>
    <scope>NUCLEOTIDE SEQUENCE [LARGE SCALE GENOMIC DNA]</scope>
    <source>
        <strain evidence="2">KS3-K002</strain>
    </source>
</reference>
<name>A0AAE4Z864_9BACT</name>
<evidence type="ECO:0000256" key="1">
    <source>
        <dbReference type="SAM" id="Phobius"/>
    </source>
</evidence>
<dbReference type="Proteomes" id="UP000702544">
    <property type="component" value="Unassembled WGS sequence"/>
</dbReference>
<comment type="caution">
    <text evidence="2">The sequence shown here is derived from an EMBL/GenBank/DDBJ whole genome shotgun (WGS) entry which is preliminary data.</text>
</comment>
<organism evidence="2 3">
    <name type="scientific">Candidatus Kutchimonas denitrificans</name>
    <dbReference type="NCBI Taxonomy" id="3056748"/>
    <lineage>
        <taxon>Bacteria</taxon>
        <taxon>Pseudomonadati</taxon>
        <taxon>Gemmatimonadota</taxon>
        <taxon>Gemmatimonadia</taxon>
        <taxon>Candidatus Palauibacterales</taxon>
        <taxon>Candidatus Palauibacteraceae</taxon>
        <taxon>Candidatus Kutchimonas</taxon>
    </lineage>
</organism>
<feature type="transmembrane region" description="Helical" evidence="1">
    <location>
        <begin position="6"/>
        <end position="25"/>
    </location>
</feature>
<dbReference type="PROSITE" id="PS51257">
    <property type="entry name" value="PROKAR_LIPOPROTEIN"/>
    <property type="match status" value="1"/>
</dbReference>
<keyword evidence="1" id="KW-0472">Membrane</keyword>
<sequence>MNLTRVVLSVAGVPLLGGCMMMGGVGHTGSPDMMSEVDHARGARLPAPVQRAEASSEGLTIALAFPTPSIGDAVAIDAWLLTDSTDHDPEAGDIRLRIETPGGNVDQLRMRRLHSSTTATFQAEYSFSAAGLYLVTAEGRAATRADVRTVSVTARVFVGGDMYGGRHDWLMPAAILGGPAMVAMMALMMGGF</sequence>
<proteinExistence type="predicted"/>
<keyword evidence="1" id="KW-0812">Transmembrane</keyword>
<gene>
    <name evidence="2" type="ORF">GWO12_02395</name>
</gene>
<evidence type="ECO:0000313" key="3">
    <source>
        <dbReference type="Proteomes" id="UP000702544"/>
    </source>
</evidence>
<feature type="transmembrane region" description="Helical" evidence="1">
    <location>
        <begin position="169"/>
        <end position="189"/>
    </location>
</feature>
<accession>A0AAE4Z864</accession>
<protein>
    <submittedName>
        <fullName evidence="2">Uncharacterized protein</fullName>
    </submittedName>
</protein>
<dbReference type="AlphaFoldDB" id="A0AAE4Z864"/>